<reference evidence="2" key="1">
    <citation type="submission" date="2015-10" db="EMBL/GenBank/DDBJ databases">
        <authorList>
            <person name="Regsiter A."/>
            <person name="william w."/>
        </authorList>
    </citation>
    <scope>NUCLEOTIDE SEQUENCE</scope>
    <source>
        <strain evidence="2">Montdore</strain>
    </source>
</reference>
<sequence length="324" mass="35919">MESEDDDYGGGVVLAGAETLDFNMDARPTPSMAEKRKRKREREKLNRQMSKKAKSEDDEATTPQTTPKHRGKKGTTRKGRESMSTATDVPGGEGDPVNEDMARMDPRLLADYVAQRLRRFEKDLSSVELDDRYISGWPPYKVIGISLHEQWDLSLILAESAFLDTTSFTSPRTLGNLPAYLETFSKFALVKSPATPGTPHTLVLTSAALRATDLARAVRKYQTKDSLVAKLFAKHIKLKDSVTTCQTSRMGIGVGTPGRMLDLIKQGALKVNELRNVVIDASHIDKKGFGVFDVREAQKGVMEILGFAGVRARFESGEGRIMFY</sequence>
<dbReference type="PANTHER" id="PTHR24030">
    <property type="entry name" value="PROTEIN CMSS1"/>
    <property type="match status" value="1"/>
</dbReference>
<proteinExistence type="predicted"/>
<organism evidence="2 3">
    <name type="scientific">Tuber aestivum</name>
    <name type="common">summer truffle</name>
    <dbReference type="NCBI Taxonomy" id="59557"/>
    <lineage>
        <taxon>Eukaryota</taxon>
        <taxon>Fungi</taxon>
        <taxon>Dikarya</taxon>
        <taxon>Ascomycota</taxon>
        <taxon>Pezizomycotina</taxon>
        <taxon>Pezizomycetes</taxon>
        <taxon>Pezizales</taxon>
        <taxon>Tuberaceae</taxon>
        <taxon>Tuber</taxon>
    </lineage>
</organism>
<evidence type="ECO:0000313" key="2">
    <source>
        <dbReference type="EMBL" id="CUS14484.1"/>
    </source>
</evidence>
<accession>A0A292Q4X3</accession>
<keyword evidence="3" id="KW-1185">Reference proteome</keyword>
<evidence type="ECO:0000313" key="3">
    <source>
        <dbReference type="Proteomes" id="UP001412239"/>
    </source>
</evidence>
<evidence type="ECO:0000256" key="1">
    <source>
        <dbReference type="SAM" id="MobiDB-lite"/>
    </source>
</evidence>
<dbReference type="SUPFAM" id="SSF52540">
    <property type="entry name" value="P-loop containing nucleoside triphosphate hydrolases"/>
    <property type="match status" value="1"/>
</dbReference>
<name>A0A292Q4X3_9PEZI</name>
<dbReference type="Gene3D" id="3.40.50.300">
    <property type="entry name" value="P-loop containing nucleotide triphosphate hydrolases"/>
    <property type="match status" value="1"/>
</dbReference>
<dbReference type="EMBL" id="LN890958">
    <property type="protein sequence ID" value="CUS14484.1"/>
    <property type="molecule type" value="Genomic_DNA"/>
</dbReference>
<gene>
    <name evidence="2" type="ORF">GSTUAT00001361001</name>
</gene>
<dbReference type="GO" id="GO:0030686">
    <property type="term" value="C:90S preribosome"/>
    <property type="evidence" value="ECO:0007669"/>
    <property type="project" value="TreeGrafter"/>
</dbReference>
<dbReference type="AlphaFoldDB" id="A0A292Q4X3"/>
<dbReference type="GO" id="GO:0005634">
    <property type="term" value="C:nucleus"/>
    <property type="evidence" value="ECO:0007669"/>
    <property type="project" value="TreeGrafter"/>
</dbReference>
<dbReference type="InterPro" id="IPR032704">
    <property type="entry name" value="Cms1"/>
</dbReference>
<dbReference type="Pfam" id="PF14617">
    <property type="entry name" value="CMS1"/>
    <property type="match status" value="2"/>
</dbReference>
<dbReference type="InterPro" id="IPR027417">
    <property type="entry name" value="P-loop_NTPase"/>
</dbReference>
<feature type="region of interest" description="Disordered" evidence="1">
    <location>
        <begin position="1"/>
        <end position="99"/>
    </location>
</feature>
<dbReference type="PANTHER" id="PTHR24030:SF0">
    <property type="entry name" value="PROTEIN CMSS1"/>
    <property type="match status" value="1"/>
</dbReference>
<feature type="compositionally biased region" description="Basic residues" evidence="1">
    <location>
        <begin position="67"/>
        <end position="77"/>
    </location>
</feature>
<protein>
    <recommendedName>
        <fullName evidence="4">Protein CMS1</fullName>
    </recommendedName>
</protein>
<evidence type="ECO:0008006" key="4">
    <source>
        <dbReference type="Google" id="ProtNLM"/>
    </source>
</evidence>
<dbReference type="Proteomes" id="UP001412239">
    <property type="component" value="Unassembled WGS sequence"/>
</dbReference>